<comment type="caution">
    <text evidence="1">The sequence shown here is derived from an EMBL/GenBank/DDBJ whole genome shotgun (WGS) entry which is preliminary data.</text>
</comment>
<dbReference type="Proteomes" id="UP000604046">
    <property type="component" value="Unassembled WGS sequence"/>
</dbReference>
<name>A0A812UJE0_9DINO</name>
<sequence length="372" mass="40908">MADEKEAPSPSSNPRLLQSVVVINARGTRITTTGATLGRLALPGTFFGSFDWGAQEPEEIFLDHDPAAVAAVLTSFANVRFGMPEALGAIRHASTQCAYALRPLLHFLGLEWLNGQHFASCFDDAQTCAACKCGEELARDCWSLCPGDLLQHLVEVSGKSSWTQLPELALLDEQVELYGVGDEAFLLEQGGFVPMGEARCWDVPGEGDGQWFAAPQTRILVDLGASRAVWPTGLKMTLLVPDLLPTTDAFILDIRLDAVSEFQEPPQLLASAIFRIRGRESAANSTFLVDLPVASHRQGAFRMLRLSTTLQDRRLGCVSLQIYGDLFQNLPSELRAFPRDTFVFSSEYSKYERVSKGKTPYHGSAGFYQEWI</sequence>
<evidence type="ECO:0000313" key="2">
    <source>
        <dbReference type="Proteomes" id="UP000604046"/>
    </source>
</evidence>
<evidence type="ECO:0000313" key="1">
    <source>
        <dbReference type="EMBL" id="CAE7568578.1"/>
    </source>
</evidence>
<organism evidence="1 2">
    <name type="scientific">Symbiodinium natans</name>
    <dbReference type="NCBI Taxonomy" id="878477"/>
    <lineage>
        <taxon>Eukaryota</taxon>
        <taxon>Sar</taxon>
        <taxon>Alveolata</taxon>
        <taxon>Dinophyceae</taxon>
        <taxon>Suessiales</taxon>
        <taxon>Symbiodiniaceae</taxon>
        <taxon>Symbiodinium</taxon>
    </lineage>
</organism>
<accession>A0A812UJE0</accession>
<protein>
    <submittedName>
        <fullName evidence="1">GAPC1 protein</fullName>
    </submittedName>
</protein>
<gene>
    <name evidence="1" type="primary">GAPC1</name>
    <name evidence="1" type="ORF">SNAT2548_LOCUS32301</name>
</gene>
<reference evidence="1" key="1">
    <citation type="submission" date="2021-02" db="EMBL/GenBank/DDBJ databases">
        <authorList>
            <person name="Dougan E. K."/>
            <person name="Rhodes N."/>
            <person name="Thang M."/>
            <person name="Chan C."/>
        </authorList>
    </citation>
    <scope>NUCLEOTIDE SEQUENCE</scope>
</reference>
<dbReference type="OrthoDB" id="10310053at2759"/>
<dbReference type="EMBL" id="CAJNDS010002703">
    <property type="protein sequence ID" value="CAE7568578.1"/>
    <property type="molecule type" value="Genomic_DNA"/>
</dbReference>
<proteinExistence type="predicted"/>
<keyword evidence="2" id="KW-1185">Reference proteome</keyword>
<dbReference type="AlphaFoldDB" id="A0A812UJE0"/>